<dbReference type="KEGG" id="act:ACLA_097100"/>
<dbReference type="GeneID" id="4702136"/>
<accession>A1CMI7</accession>
<reference evidence="3 4" key="1">
    <citation type="journal article" date="2008" name="PLoS Genet.">
        <title>Genomic islands in the pathogenic filamentous fungus Aspergillus fumigatus.</title>
        <authorList>
            <person name="Fedorova N.D."/>
            <person name="Khaldi N."/>
            <person name="Joardar V.S."/>
            <person name="Maiti R."/>
            <person name="Amedeo P."/>
            <person name="Anderson M.J."/>
            <person name="Crabtree J."/>
            <person name="Silva J.C."/>
            <person name="Badger J.H."/>
            <person name="Albarraq A."/>
            <person name="Angiuoli S."/>
            <person name="Bussey H."/>
            <person name="Bowyer P."/>
            <person name="Cotty P.J."/>
            <person name="Dyer P.S."/>
            <person name="Egan A."/>
            <person name="Galens K."/>
            <person name="Fraser-Liggett C.M."/>
            <person name="Haas B.J."/>
            <person name="Inman J.M."/>
            <person name="Kent R."/>
            <person name="Lemieux S."/>
            <person name="Malavazi I."/>
            <person name="Orvis J."/>
            <person name="Roemer T."/>
            <person name="Ronning C.M."/>
            <person name="Sundaram J.P."/>
            <person name="Sutton G."/>
            <person name="Turner G."/>
            <person name="Venter J.C."/>
            <person name="White O.R."/>
            <person name="Whitty B.R."/>
            <person name="Youngman P."/>
            <person name="Wolfe K.H."/>
            <person name="Goldman G.H."/>
            <person name="Wortman J.R."/>
            <person name="Jiang B."/>
            <person name="Denning D.W."/>
            <person name="Nierman W.C."/>
        </authorList>
    </citation>
    <scope>NUCLEOTIDE SEQUENCE [LARGE SCALE GENOMIC DNA]</scope>
    <source>
        <strain evidence="4">ATCC 1007 / CBS 513.65 / DSM 816 / NCTC 3887 / NRRL 1</strain>
    </source>
</reference>
<proteinExistence type="predicted"/>
<keyword evidence="4" id="KW-1185">Reference proteome</keyword>
<dbReference type="OMA" id="PHKDRES"/>
<dbReference type="Proteomes" id="UP000006701">
    <property type="component" value="Unassembled WGS sequence"/>
</dbReference>
<dbReference type="EMBL" id="DS027058">
    <property type="protein sequence ID" value="EAW08774.1"/>
    <property type="molecule type" value="Genomic_DNA"/>
</dbReference>
<feature type="compositionally biased region" description="Polar residues" evidence="1">
    <location>
        <begin position="20"/>
        <end position="40"/>
    </location>
</feature>
<dbReference type="AlphaFoldDB" id="A1CMI7"/>
<protein>
    <submittedName>
        <fullName evidence="3">Uncharacterized protein</fullName>
    </submittedName>
</protein>
<keyword evidence="2" id="KW-0812">Transmembrane</keyword>
<evidence type="ECO:0000313" key="4">
    <source>
        <dbReference type="Proteomes" id="UP000006701"/>
    </source>
</evidence>
<sequence length="91" mass="10499">MIPRQQRILVSPRLFSLQSSIRNSQRVDPKGQSNDPSSENPEYPRFSLDSLGLSKTTKTVVIVVLGVFGTIESWFWCQTIWRWWKGGSEEK</sequence>
<dbReference type="HOGENOM" id="CLU_138035_1_0_1"/>
<dbReference type="eggNOG" id="ENOG502SXI9">
    <property type="taxonomic scope" value="Eukaryota"/>
</dbReference>
<keyword evidence="2" id="KW-0472">Membrane</keyword>
<feature type="region of interest" description="Disordered" evidence="1">
    <location>
        <begin position="20"/>
        <end position="44"/>
    </location>
</feature>
<dbReference type="RefSeq" id="XP_001270200.1">
    <property type="nucleotide sequence ID" value="XM_001270199.1"/>
</dbReference>
<dbReference type="OrthoDB" id="5231661at2759"/>
<gene>
    <name evidence="3" type="ORF">ACLA_097100</name>
</gene>
<keyword evidence="2" id="KW-1133">Transmembrane helix</keyword>
<evidence type="ECO:0000256" key="2">
    <source>
        <dbReference type="SAM" id="Phobius"/>
    </source>
</evidence>
<feature type="transmembrane region" description="Helical" evidence="2">
    <location>
        <begin position="60"/>
        <end position="81"/>
    </location>
</feature>
<dbReference type="VEuPathDB" id="FungiDB:ACLA_097100"/>
<name>A1CMI7_ASPCL</name>
<evidence type="ECO:0000256" key="1">
    <source>
        <dbReference type="SAM" id="MobiDB-lite"/>
    </source>
</evidence>
<evidence type="ECO:0000313" key="3">
    <source>
        <dbReference type="EMBL" id="EAW08774.1"/>
    </source>
</evidence>
<organism evidence="3 4">
    <name type="scientific">Aspergillus clavatus (strain ATCC 1007 / CBS 513.65 / DSM 816 / NCTC 3887 / NRRL 1 / QM 1276 / 107)</name>
    <dbReference type="NCBI Taxonomy" id="344612"/>
    <lineage>
        <taxon>Eukaryota</taxon>
        <taxon>Fungi</taxon>
        <taxon>Dikarya</taxon>
        <taxon>Ascomycota</taxon>
        <taxon>Pezizomycotina</taxon>
        <taxon>Eurotiomycetes</taxon>
        <taxon>Eurotiomycetidae</taxon>
        <taxon>Eurotiales</taxon>
        <taxon>Aspergillaceae</taxon>
        <taxon>Aspergillus</taxon>
        <taxon>Aspergillus subgen. Fumigati</taxon>
    </lineage>
</organism>